<keyword evidence="3" id="KW-1185">Reference proteome</keyword>
<sequence length="83" mass="9016">MVPSFGAQLFWMIAIGLILGYASYFVFIKYSIRLGLSISLGTLGAVLIGGIAYYFAFDLPLMYSILGAVTFLFIANAFLSQEG</sequence>
<feature type="transmembrane region" description="Helical" evidence="1">
    <location>
        <begin position="34"/>
        <end position="55"/>
    </location>
</feature>
<keyword evidence="1" id="KW-0812">Transmembrane</keyword>
<protein>
    <submittedName>
        <fullName evidence="2">Uncharacterized protein</fullName>
    </submittedName>
</protein>
<dbReference type="AlphaFoldDB" id="A0A1M4VSR2"/>
<accession>A0A1M4VSR2</accession>
<dbReference type="Proteomes" id="UP000184041">
    <property type="component" value="Unassembled WGS sequence"/>
</dbReference>
<feature type="transmembrane region" description="Helical" evidence="1">
    <location>
        <begin position="6"/>
        <end position="27"/>
    </location>
</feature>
<reference evidence="2 3" key="1">
    <citation type="submission" date="2016-11" db="EMBL/GenBank/DDBJ databases">
        <authorList>
            <person name="Jaros S."/>
            <person name="Januszkiewicz K."/>
            <person name="Wedrychowicz H."/>
        </authorList>
    </citation>
    <scope>NUCLEOTIDE SEQUENCE [LARGE SCALE GENOMIC DNA]</scope>
    <source>
        <strain evidence="2 3">DSM 21986</strain>
    </source>
</reference>
<keyword evidence="1" id="KW-0472">Membrane</keyword>
<evidence type="ECO:0000313" key="3">
    <source>
        <dbReference type="Proteomes" id="UP000184041"/>
    </source>
</evidence>
<dbReference type="RefSeq" id="WP_073059416.1">
    <property type="nucleotide sequence ID" value="NZ_FQUS01000003.1"/>
</dbReference>
<evidence type="ECO:0000256" key="1">
    <source>
        <dbReference type="SAM" id="Phobius"/>
    </source>
</evidence>
<gene>
    <name evidence="2" type="ORF">SAMN05443144_10323</name>
</gene>
<feature type="transmembrane region" description="Helical" evidence="1">
    <location>
        <begin position="61"/>
        <end position="79"/>
    </location>
</feature>
<organism evidence="2 3">
    <name type="scientific">Fodinibius roseus</name>
    <dbReference type="NCBI Taxonomy" id="1194090"/>
    <lineage>
        <taxon>Bacteria</taxon>
        <taxon>Pseudomonadati</taxon>
        <taxon>Balneolota</taxon>
        <taxon>Balneolia</taxon>
        <taxon>Balneolales</taxon>
        <taxon>Balneolaceae</taxon>
        <taxon>Fodinibius</taxon>
    </lineage>
</organism>
<proteinExistence type="predicted"/>
<evidence type="ECO:0000313" key="2">
    <source>
        <dbReference type="EMBL" id="SHE71853.1"/>
    </source>
</evidence>
<dbReference type="STRING" id="1194090.SAMN05443144_10323"/>
<dbReference type="EMBL" id="FQUS01000003">
    <property type="protein sequence ID" value="SHE71853.1"/>
    <property type="molecule type" value="Genomic_DNA"/>
</dbReference>
<keyword evidence="1" id="KW-1133">Transmembrane helix</keyword>
<name>A0A1M4VSR2_9BACT</name>